<comment type="caution">
    <text evidence="1">The sequence shown here is derived from an EMBL/GenBank/DDBJ whole genome shotgun (WGS) entry which is preliminary data.</text>
</comment>
<evidence type="ECO:0008006" key="3">
    <source>
        <dbReference type="Google" id="ProtNLM"/>
    </source>
</evidence>
<dbReference type="InterPro" id="IPR003615">
    <property type="entry name" value="HNH_nuc"/>
</dbReference>
<sequence>MGKVLSTLHAMVGERQRCMYCLDSHGSDIEHFRPKDVFHKHMYHWENLLLCCTHCGRLKGNKFPMAGRRVLLVDPTKENPWDSLDFDPSTGNICARFDVQLNNWSVKGEKTVEVLHLDKREALSKGYLQTLRRLSETIRSALAAGAIDSTNLAEKLKSEDDHGLLGWCFSDRGKTLEPFSELQAQHPGVWTLCARALKA</sequence>
<evidence type="ECO:0000313" key="1">
    <source>
        <dbReference type="EMBL" id="MDG5975316.1"/>
    </source>
</evidence>
<proteinExistence type="predicted"/>
<dbReference type="CDD" id="cd00085">
    <property type="entry name" value="HNHc"/>
    <property type="match status" value="1"/>
</dbReference>
<organism evidence="1 2">
    <name type="scientific">Hydrogenophaga taeniospiralis CCUG 15921</name>
    <dbReference type="NCBI Taxonomy" id="1281780"/>
    <lineage>
        <taxon>Bacteria</taxon>
        <taxon>Pseudomonadati</taxon>
        <taxon>Pseudomonadota</taxon>
        <taxon>Betaproteobacteria</taxon>
        <taxon>Burkholderiales</taxon>
        <taxon>Comamonadaceae</taxon>
        <taxon>Hydrogenophaga</taxon>
    </lineage>
</organism>
<reference evidence="1" key="1">
    <citation type="submission" date="2013-01" db="EMBL/GenBank/DDBJ databases">
        <title>Genome draft of Hydrogenophaga taeniospiralis 2K1.</title>
        <authorList>
            <person name="Gomila M."/>
            <person name="Lalucat J."/>
        </authorList>
    </citation>
    <scope>NUCLEOTIDE SEQUENCE</scope>
    <source>
        <strain evidence="1">CCUG 15921</strain>
    </source>
</reference>
<dbReference type="Gene3D" id="1.10.30.50">
    <property type="match status" value="1"/>
</dbReference>
<evidence type="ECO:0000313" key="2">
    <source>
        <dbReference type="Proteomes" id="UP001152876"/>
    </source>
</evidence>
<dbReference type="Proteomes" id="UP001152876">
    <property type="component" value="Unassembled WGS sequence"/>
</dbReference>
<dbReference type="EMBL" id="AOGK01000006">
    <property type="protein sequence ID" value="MDG5975316.1"/>
    <property type="molecule type" value="Genomic_DNA"/>
</dbReference>
<gene>
    <name evidence="1" type="ORF">H010_08661</name>
</gene>
<keyword evidence="2" id="KW-1185">Reference proteome</keyword>
<protein>
    <recommendedName>
        <fullName evidence="3">HNH domain-containing protein</fullName>
    </recommendedName>
</protein>
<dbReference type="AlphaFoldDB" id="A0A9X4SEQ8"/>
<name>A0A9X4SEQ8_9BURK</name>
<accession>A0A9X4SEQ8</accession>